<name>A0A482SYJ2_HALHI</name>
<comment type="caution">
    <text evidence="1">The sequence shown here is derived from an EMBL/GenBank/DDBJ whole genome shotgun (WGS) entry which is preliminary data.</text>
</comment>
<reference evidence="1 2" key="1">
    <citation type="submission" date="2018-12" db="EMBL/GenBank/DDBJ databases">
        <title>Draft genome sequence of Haloarcula hispinica strain 18.1, an halophilic archaeon isolated from Chott El Jerid of Southern Tunisia.</title>
        <authorList>
            <person name="Najjari A."/>
            <person name="Ben Dhia O."/>
            <person name="Ferjani R."/>
            <person name="Mahjoubi M."/>
            <person name="Sghaier H."/>
            <person name="Elshahed M."/>
            <person name="Ouzari H.I."/>
            <person name="Cherid A."/>
            <person name="Youssef N."/>
        </authorList>
    </citation>
    <scope>NUCLEOTIDE SEQUENCE [LARGE SCALE GENOMIC DNA]</scope>
    <source>
        <strain evidence="1 2">18.1</strain>
    </source>
</reference>
<dbReference type="RefSeq" id="WP_129756220.1">
    <property type="nucleotide sequence ID" value="NZ_JAFKAA010000003.1"/>
</dbReference>
<dbReference type="InterPro" id="IPR045397">
    <property type="entry name" value="TumE-like"/>
</dbReference>
<dbReference type="EMBL" id="RZIG01000003">
    <property type="protein sequence ID" value="RYJ08041.1"/>
    <property type="molecule type" value="Genomic_DNA"/>
</dbReference>
<proteinExistence type="predicted"/>
<dbReference type="AlphaFoldDB" id="A0A482SYJ2"/>
<accession>A0A482SYJ2</accession>
<organism evidence="1 2">
    <name type="scientific">Haloarcula hispanica</name>
    <dbReference type="NCBI Taxonomy" id="51589"/>
    <lineage>
        <taxon>Archaea</taxon>
        <taxon>Methanobacteriati</taxon>
        <taxon>Methanobacteriota</taxon>
        <taxon>Stenosarchaea group</taxon>
        <taxon>Halobacteria</taxon>
        <taxon>Halobacteriales</taxon>
        <taxon>Haloarculaceae</taxon>
        <taxon>Haloarcula</taxon>
    </lineage>
</organism>
<protein>
    <submittedName>
        <fullName evidence="1">Uncharacterized protein</fullName>
    </submittedName>
</protein>
<gene>
    <name evidence="1" type="ORF">ELS20_16755</name>
</gene>
<sequence>MGDDVVVLEDEIQAYDDGTVARVRVLEVPESDQYPDGVKYAFHYGEAGAADPIIRFDNHHGPHELHIAGQVFELEFGGLQPLYQAWRAALPPEKRIDW</sequence>
<evidence type="ECO:0000313" key="1">
    <source>
        <dbReference type="EMBL" id="RYJ08041.1"/>
    </source>
</evidence>
<evidence type="ECO:0000313" key="2">
    <source>
        <dbReference type="Proteomes" id="UP000293535"/>
    </source>
</evidence>
<dbReference type="Proteomes" id="UP000293535">
    <property type="component" value="Unassembled WGS sequence"/>
</dbReference>
<dbReference type="Pfam" id="PF20126">
    <property type="entry name" value="TumE"/>
    <property type="match status" value="1"/>
</dbReference>